<keyword evidence="4" id="KW-0496">Mitochondrion</keyword>
<dbReference type="InterPro" id="IPR013946">
    <property type="entry name" value="NCA2-like"/>
</dbReference>
<keyword evidence="5 7" id="KW-0472">Membrane</keyword>
<keyword evidence="2 7" id="KW-0812">Transmembrane</keyword>
<keyword evidence="10" id="KW-1185">Reference proteome</keyword>
<feature type="compositionally biased region" description="Low complexity" evidence="6">
    <location>
        <begin position="290"/>
        <end position="311"/>
    </location>
</feature>
<evidence type="ECO:0000256" key="2">
    <source>
        <dbReference type="ARBA" id="ARBA00022692"/>
    </source>
</evidence>
<evidence type="ECO:0000256" key="6">
    <source>
        <dbReference type="SAM" id="MobiDB-lite"/>
    </source>
</evidence>
<dbReference type="PANTHER" id="PTHR28234">
    <property type="entry name" value="NUCLEAR CONTROL OF ATPASE PROTEIN 2"/>
    <property type="match status" value="1"/>
</dbReference>
<feature type="region of interest" description="Disordered" evidence="6">
    <location>
        <begin position="290"/>
        <end position="326"/>
    </location>
</feature>
<comment type="caution">
    <text evidence="9">The sequence shown here is derived from an EMBL/GenBank/DDBJ whole genome shotgun (WGS) entry which is preliminary data.</text>
</comment>
<accession>A0ABD3MW11</accession>
<gene>
    <name evidence="9" type="ORF">ACHAWU_004519</name>
</gene>
<dbReference type="AlphaFoldDB" id="A0ABD3MW11"/>
<reference evidence="9 10" key="1">
    <citation type="submission" date="2024-10" db="EMBL/GenBank/DDBJ databases">
        <title>Updated reference genomes for cyclostephanoid diatoms.</title>
        <authorList>
            <person name="Roberts W.R."/>
            <person name="Alverson A.J."/>
        </authorList>
    </citation>
    <scope>NUCLEOTIDE SEQUENCE [LARGE SCALE GENOMIC DNA]</scope>
    <source>
        <strain evidence="9 10">AJA232-27</strain>
    </source>
</reference>
<keyword evidence="3 7" id="KW-1133">Transmembrane helix</keyword>
<evidence type="ECO:0000256" key="4">
    <source>
        <dbReference type="ARBA" id="ARBA00023128"/>
    </source>
</evidence>
<dbReference type="EMBL" id="JALLBG020000078">
    <property type="protein sequence ID" value="KAL3767021.1"/>
    <property type="molecule type" value="Genomic_DNA"/>
</dbReference>
<evidence type="ECO:0000313" key="10">
    <source>
        <dbReference type="Proteomes" id="UP001530293"/>
    </source>
</evidence>
<evidence type="ECO:0000313" key="9">
    <source>
        <dbReference type="EMBL" id="KAL3767021.1"/>
    </source>
</evidence>
<comment type="subcellular location">
    <subcellularLocation>
        <location evidence="1">Mitochondrion membrane</location>
        <topology evidence="1">Multi-pass membrane protein</topology>
    </subcellularLocation>
</comment>
<feature type="transmembrane region" description="Helical" evidence="7">
    <location>
        <begin position="832"/>
        <end position="853"/>
    </location>
</feature>
<evidence type="ECO:0000256" key="5">
    <source>
        <dbReference type="ARBA" id="ARBA00023136"/>
    </source>
</evidence>
<evidence type="ECO:0000256" key="3">
    <source>
        <dbReference type="ARBA" id="ARBA00022989"/>
    </source>
</evidence>
<evidence type="ECO:0000256" key="1">
    <source>
        <dbReference type="ARBA" id="ARBA00004225"/>
    </source>
</evidence>
<feature type="signal peptide" evidence="8">
    <location>
        <begin position="1"/>
        <end position="30"/>
    </location>
</feature>
<name>A0ABD3MW11_9STRA</name>
<protein>
    <recommendedName>
        <fullName evidence="11">Nuclear control of ATPase protein 2</fullName>
    </recommendedName>
</protein>
<sequence length="983" mass="109004">MGNSSSSPRNYLYWGALLLLITPLPTPTNGWNIPYFGGGDSTTATTATGPSAYAGARGGGNTDDKIAGVAVPTPSSEGSSNANINHIPRLSAVMAPMIGPADAPHLRYIPSYLAFSPSKLQHLLPQLISQLQLAKSTLLQIVWYKPPVGIVGAYSFLRVFERLYGVIRPPPPTSGEEALADAEEQIELVGNNMKSFIPSKTSLSSRFSPWGVSSSSGGGSGASGIMSRMYSINTAQHQMQKLRKKRRKKVRYGRSFDLDIGDRLYSNYGGIETVRVRACQEGFRCALSLGNRSSKSSSSSTLASPTTASNNNLTQHGKKDVDDMPPNLMADIKIASNALQLSCPPKGSRAYFVEQSIEALSGLSKYNPSSPSSKKDTTPSSASASIYEQNIYLLLRHSSKLIEIRALDALLRTLRDRHLIVSARLRRTCDYWKWHVNLSGGRLGRILGMIQSPAQKLFPSWVGFDFRDQNQQVYEIVTATYERELEWLGRVERLLLERPADMDVGELLSVVPDTSQQKSVPFWKSFVNDKEKDDNGENNLMLESSLSKTVQYLSQSKNRMWLKQTEEWSKEVRAIIKDSLDETVRSSFTPINDSGGVVGDGAGNTGMMQAEPSELYAESKLLKLWASYDDSASDAYSWLTVLTLVDCAASVKRSGERRHFQLSSIATLVRQYDFLRIPSSALLIAAANSLHDNIIAPHKQEILDFIKSIFVAIWGIVEFRFYTPMKDIVLDLLNRRPRMVDPFALLNEQTSLDNMLRDLGVGDGTMATRAAALAAASRIYEQEVSGGAIRGIIKGRVPQLMLIQIQQLKADLLQAMDQIDNLVDANRLNVQLVASIPALLIIIFGTRALFLFWSNIRMKDFRLPRTVHAEMSDYLKRVEECLVLSNYQHDASASTTIFDETEVLRNTKAESCLRPKEMGQLLLLLHSYLNLLDYMSPPFPGKTCDSIHQSVQNLLMQGQMSTSRQLGLLKVIQSKHDDLVKSF</sequence>
<dbReference type="Proteomes" id="UP001530293">
    <property type="component" value="Unassembled WGS sequence"/>
</dbReference>
<evidence type="ECO:0000256" key="7">
    <source>
        <dbReference type="SAM" id="Phobius"/>
    </source>
</evidence>
<feature type="chain" id="PRO_5044833688" description="Nuclear control of ATPase protein 2" evidence="8">
    <location>
        <begin position="31"/>
        <end position="983"/>
    </location>
</feature>
<dbReference type="PANTHER" id="PTHR28234:SF1">
    <property type="entry name" value="NUCLEAR CONTROL OF ATPASE PROTEIN 2"/>
    <property type="match status" value="1"/>
</dbReference>
<keyword evidence="8" id="KW-0732">Signal</keyword>
<dbReference type="GO" id="GO:0031966">
    <property type="term" value="C:mitochondrial membrane"/>
    <property type="evidence" value="ECO:0007669"/>
    <property type="project" value="UniProtKB-SubCell"/>
</dbReference>
<evidence type="ECO:0000256" key="8">
    <source>
        <dbReference type="SAM" id="SignalP"/>
    </source>
</evidence>
<evidence type="ECO:0008006" key="11">
    <source>
        <dbReference type="Google" id="ProtNLM"/>
    </source>
</evidence>
<organism evidence="9 10">
    <name type="scientific">Discostella pseudostelligera</name>
    <dbReference type="NCBI Taxonomy" id="259834"/>
    <lineage>
        <taxon>Eukaryota</taxon>
        <taxon>Sar</taxon>
        <taxon>Stramenopiles</taxon>
        <taxon>Ochrophyta</taxon>
        <taxon>Bacillariophyta</taxon>
        <taxon>Coscinodiscophyceae</taxon>
        <taxon>Thalassiosirophycidae</taxon>
        <taxon>Stephanodiscales</taxon>
        <taxon>Stephanodiscaceae</taxon>
        <taxon>Discostella</taxon>
    </lineage>
</organism>
<dbReference type="Pfam" id="PF08637">
    <property type="entry name" value="NCA2"/>
    <property type="match status" value="1"/>
</dbReference>
<proteinExistence type="predicted"/>